<feature type="region of interest" description="Disordered" evidence="1">
    <location>
        <begin position="21"/>
        <end position="155"/>
    </location>
</feature>
<reference evidence="5" key="2">
    <citation type="submission" date="2019-09" db="UniProtKB">
        <authorList>
            <consortium name="WormBaseParasite"/>
        </authorList>
    </citation>
    <scope>IDENTIFICATION</scope>
</reference>
<dbReference type="EMBL" id="UZAH01001297">
    <property type="protein sequence ID" value="VDO19643.1"/>
    <property type="molecule type" value="Genomic_DNA"/>
</dbReference>
<evidence type="ECO:0000256" key="1">
    <source>
        <dbReference type="SAM" id="MobiDB-lite"/>
    </source>
</evidence>
<organism evidence="4 5">
    <name type="scientific">Heligmosomoides polygyrus</name>
    <name type="common">Parasitic roundworm</name>
    <dbReference type="NCBI Taxonomy" id="6339"/>
    <lineage>
        <taxon>Eukaryota</taxon>
        <taxon>Metazoa</taxon>
        <taxon>Ecdysozoa</taxon>
        <taxon>Nematoda</taxon>
        <taxon>Chromadorea</taxon>
        <taxon>Rhabditida</taxon>
        <taxon>Rhabditina</taxon>
        <taxon>Rhabditomorpha</taxon>
        <taxon>Strongyloidea</taxon>
        <taxon>Heligmosomidae</taxon>
        <taxon>Heligmosomoides</taxon>
    </lineage>
</organism>
<accession>A0A3P7UFM0</accession>
<evidence type="ECO:0000313" key="5">
    <source>
        <dbReference type="WBParaSite" id="HPBE_0000126001-mRNA-1"/>
    </source>
</evidence>
<name>A0A183F518_HELPZ</name>
<gene>
    <name evidence="3" type="ORF">HPBE_LOCUS1261</name>
</gene>
<feature type="compositionally biased region" description="Basic and acidic residues" evidence="1">
    <location>
        <begin position="59"/>
        <end position="71"/>
    </location>
</feature>
<feature type="compositionally biased region" description="Basic residues" evidence="1">
    <location>
        <begin position="112"/>
        <end position="135"/>
    </location>
</feature>
<proteinExistence type="predicted"/>
<evidence type="ECO:0000313" key="3">
    <source>
        <dbReference type="EMBL" id="VDO19643.1"/>
    </source>
</evidence>
<dbReference type="Proteomes" id="UP000050761">
    <property type="component" value="Unassembled WGS sequence"/>
</dbReference>
<accession>A0A183F518</accession>
<dbReference type="AlphaFoldDB" id="A0A183F518"/>
<keyword evidence="4" id="KW-1185">Reference proteome</keyword>
<keyword evidence="2" id="KW-0732">Signal</keyword>
<evidence type="ECO:0000313" key="4">
    <source>
        <dbReference type="Proteomes" id="UP000050761"/>
    </source>
</evidence>
<sequence length="155" mass="16250">MSLLLVVALLIAIAFIVYKQKHPKPSGSNAPKDVSASPEKSHIGSSQTGPPPQDPLSTSKRDAQKMTESENFRQQVASLPVSTPQTPGPPLDVSGSMGSSRGAAPSGAPEKKKSKSKTKTKTKPKKKKSKSKSKAAKLAGRRGAMDSGSEDEAEK</sequence>
<feature type="compositionally biased region" description="Polar residues" evidence="1">
    <location>
        <begin position="72"/>
        <end position="85"/>
    </location>
</feature>
<dbReference type="WBParaSite" id="HPBE_0000126001-mRNA-1">
    <property type="protein sequence ID" value="HPBE_0000126001-mRNA-1"/>
    <property type="gene ID" value="HPBE_0000126001"/>
</dbReference>
<feature type="chain" id="PRO_5044551248" evidence="2">
    <location>
        <begin position="20"/>
        <end position="155"/>
    </location>
</feature>
<evidence type="ECO:0000256" key="2">
    <source>
        <dbReference type="SAM" id="SignalP"/>
    </source>
</evidence>
<feature type="signal peptide" evidence="2">
    <location>
        <begin position="1"/>
        <end position="19"/>
    </location>
</feature>
<reference evidence="3 4" key="1">
    <citation type="submission" date="2018-11" db="EMBL/GenBank/DDBJ databases">
        <authorList>
            <consortium name="Pathogen Informatics"/>
        </authorList>
    </citation>
    <scope>NUCLEOTIDE SEQUENCE [LARGE SCALE GENOMIC DNA]</scope>
</reference>
<protein>
    <submittedName>
        <fullName evidence="3 5">Uncharacterized protein</fullName>
    </submittedName>
</protein>